<evidence type="ECO:0000259" key="5">
    <source>
        <dbReference type="PROSITE" id="PS51296"/>
    </source>
</evidence>
<proteinExistence type="predicted"/>
<keyword evidence="4" id="KW-0411">Iron-sulfur</keyword>
<dbReference type="Proteomes" id="UP001255185">
    <property type="component" value="Unassembled WGS sequence"/>
</dbReference>
<protein>
    <submittedName>
        <fullName evidence="6">Nitrite reductase/ring-hydroxylating ferredoxin subunit</fullName>
    </submittedName>
</protein>
<dbReference type="EMBL" id="JAVDVI010000014">
    <property type="protein sequence ID" value="MDR6968913.1"/>
    <property type="molecule type" value="Genomic_DNA"/>
</dbReference>
<accession>A0ABU1TSQ0</accession>
<dbReference type="Gene3D" id="2.102.10.10">
    <property type="entry name" value="Rieske [2Fe-2S] iron-sulphur domain"/>
    <property type="match status" value="1"/>
</dbReference>
<gene>
    <name evidence="6" type="ORF">J2X31_002939</name>
</gene>
<dbReference type="SUPFAM" id="SSF50022">
    <property type="entry name" value="ISP domain"/>
    <property type="match status" value="1"/>
</dbReference>
<keyword evidence="1" id="KW-0001">2Fe-2S</keyword>
<keyword evidence="7" id="KW-1185">Reference proteome</keyword>
<dbReference type="InterPro" id="IPR017941">
    <property type="entry name" value="Rieske_2Fe-2S"/>
</dbReference>
<organism evidence="6 7">
    <name type="scientific">Flavobacterium arsenatis</name>
    <dbReference type="NCBI Taxonomy" id="1484332"/>
    <lineage>
        <taxon>Bacteria</taxon>
        <taxon>Pseudomonadati</taxon>
        <taxon>Bacteroidota</taxon>
        <taxon>Flavobacteriia</taxon>
        <taxon>Flavobacteriales</taxon>
        <taxon>Flavobacteriaceae</taxon>
        <taxon>Flavobacterium</taxon>
    </lineage>
</organism>
<name>A0ABU1TSQ0_9FLAO</name>
<feature type="domain" description="Rieske" evidence="5">
    <location>
        <begin position="52"/>
        <end position="140"/>
    </location>
</feature>
<evidence type="ECO:0000256" key="1">
    <source>
        <dbReference type="ARBA" id="ARBA00022714"/>
    </source>
</evidence>
<keyword evidence="3" id="KW-0408">Iron</keyword>
<reference evidence="6 7" key="1">
    <citation type="submission" date="2023-07" db="EMBL/GenBank/DDBJ databases">
        <title>Sorghum-associated microbial communities from plants grown in Nebraska, USA.</title>
        <authorList>
            <person name="Schachtman D."/>
        </authorList>
    </citation>
    <scope>NUCLEOTIDE SEQUENCE [LARGE SCALE GENOMIC DNA]</scope>
    <source>
        <strain evidence="6 7">3773</strain>
    </source>
</reference>
<dbReference type="InterPro" id="IPR036922">
    <property type="entry name" value="Rieske_2Fe-2S_sf"/>
</dbReference>
<evidence type="ECO:0000256" key="3">
    <source>
        <dbReference type="ARBA" id="ARBA00023004"/>
    </source>
</evidence>
<dbReference type="PROSITE" id="PS51296">
    <property type="entry name" value="RIESKE"/>
    <property type="match status" value="1"/>
</dbReference>
<sequence length="143" mass="15941">MKKFVFLFSILFLILGCSSDRIRNVNPYIPNYNFSITIDANLPLYSGLRSAVNPIAIPDSGPSPRLIVMKISETDYRAWDAHCPNQYTSSCTQMVINGVNAKCPCDDIEYSLFTGVSIDGSGDYTMKPYRVEVIGTNLIRISN</sequence>
<dbReference type="PROSITE" id="PS51257">
    <property type="entry name" value="PROKAR_LIPOPROTEIN"/>
    <property type="match status" value="1"/>
</dbReference>
<evidence type="ECO:0000256" key="4">
    <source>
        <dbReference type="ARBA" id="ARBA00023014"/>
    </source>
</evidence>
<comment type="caution">
    <text evidence="6">The sequence shown here is derived from an EMBL/GenBank/DDBJ whole genome shotgun (WGS) entry which is preliminary data.</text>
</comment>
<dbReference type="RefSeq" id="WP_310027580.1">
    <property type="nucleotide sequence ID" value="NZ_JAVDVI010000014.1"/>
</dbReference>
<evidence type="ECO:0000313" key="6">
    <source>
        <dbReference type="EMBL" id="MDR6968913.1"/>
    </source>
</evidence>
<evidence type="ECO:0000256" key="2">
    <source>
        <dbReference type="ARBA" id="ARBA00022723"/>
    </source>
</evidence>
<keyword evidence="2" id="KW-0479">Metal-binding</keyword>
<evidence type="ECO:0000313" key="7">
    <source>
        <dbReference type="Proteomes" id="UP001255185"/>
    </source>
</evidence>